<evidence type="ECO:0000313" key="3">
    <source>
        <dbReference type="Proteomes" id="UP001420932"/>
    </source>
</evidence>
<feature type="compositionally biased region" description="Acidic residues" evidence="1">
    <location>
        <begin position="148"/>
        <end position="157"/>
    </location>
</feature>
<comment type="caution">
    <text evidence="2">The sequence shown here is derived from an EMBL/GenBank/DDBJ whole genome shotgun (WGS) entry which is preliminary data.</text>
</comment>
<dbReference type="EMBL" id="JBBNAF010000001">
    <property type="protein sequence ID" value="KAK9169571.1"/>
    <property type="molecule type" value="Genomic_DNA"/>
</dbReference>
<organism evidence="2 3">
    <name type="scientific">Stephania yunnanensis</name>
    <dbReference type="NCBI Taxonomy" id="152371"/>
    <lineage>
        <taxon>Eukaryota</taxon>
        <taxon>Viridiplantae</taxon>
        <taxon>Streptophyta</taxon>
        <taxon>Embryophyta</taxon>
        <taxon>Tracheophyta</taxon>
        <taxon>Spermatophyta</taxon>
        <taxon>Magnoliopsida</taxon>
        <taxon>Ranunculales</taxon>
        <taxon>Menispermaceae</taxon>
        <taxon>Menispermoideae</taxon>
        <taxon>Cissampelideae</taxon>
        <taxon>Stephania</taxon>
    </lineage>
</organism>
<feature type="compositionally biased region" description="Basic and acidic residues" evidence="1">
    <location>
        <begin position="137"/>
        <end position="147"/>
    </location>
</feature>
<proteinExistence type="predicted"/>
<feature type="region of interest" description="Disordered" evidence="1">
    <location>
        <begin position="26"/>
        <end position="84"/>
    </location>
</feature>
<name>A0AAP0QB63_9MAGN</name>
<sequence>MRNTTPHLPLSATMAQLMMMMGALMPKTNSSSSVKPNLTCKPSQRKSTILSFSVRASPDNIEIPRSSDHGKNSGSPGQTHNYGNVKIITEKILTVDEVKISRSSGEDNSDFQVAEEELAVLAFEAAVITDPESSSADEEKNEGKENRETDDDSETQDDIVNLEN</sequence>
<evidence type="ECO:0000256" key="1">
    <source>
        <dbReference type="SAM" id="MobiDB-lite"/>
    </source>
</evidence>
<feature type="compositionally biased region" description="Polar residues" evidence="1">
    <location>
        <begin position="72"/>
        <end position="82"/>
    </location>
</feature>
<gene>
    <name evidence="2" type="ORF">Syun_001711</name>
</gene>
<dbReference type="Proteomes" id="UP001420932">
    <property type="component" value="Unassembled WGS sequence"/>
</dbReference>
<protein>
    <submittedName>
        <fullName evidence="2">Uncharacterized protein</fullName>
    </submittedName>
</protein>
<reference evidence="2 3" key="1">
    <citation type="submission" date="2024-01" db="EMBL/GenBank/DDBJ databases">
        <title>Genome assemblies of Stephania.</title>
        <authorList>
            <person name="Yang L."/>
        </authorList>
    </citation>
    <scope>NUCLEOTIDE SEQUENCE [LARGE SCALE GENOMIC DNA]</scope>
    <source>
        <strain evidence="2">YNDBR</strain>
        <tissue evidence="2">Leaf</tissue>
    </source>
</reference>
<evidence type="ECO:0000313" key="2">
    <source>
        <dbReference type="EMBL" id="KAK9169571.1"/>
    </source>
</evidence>
<keyword evidence="3" id="KW-1185">Reference proteome</keyword>
<dbReference type="AlphaFoldDB" id="A0AAP0QB63"/>
<feature type="compositionally biased region" description="Polar residues" evidence="1">
    <location>
        <begin position="27"/>
        <end position="51"/>
    </location>
</feature>
<accession>A0AAP0QB63</accession>
<feature type="region of interest" description="Disordered" evidence="1">
    <location>
        <begin position="124"/>
        <end position="164"/>
    </location>
</feature>